<sequence>MNRYRTMPGLGPQKATASTLCQKCLKKDMILLLLSFHYSYECKASAQERPYISRPSRTQQLLNPKLVPKLSNDSPNHLLNSKGVADKQLAQAEASRNGESARNFENRGRSRSPRQGSRSRSISSDSVSTISTNKSRSRSPADVHDRGSQFLTSGDVSRSRLTTTPPHGHGKRKHRSMSSSPSRSPRRMAHGSHRKTRRHRTISPIDRGRPSSMRRGSHRSRTNTPSMDIEEITKHRRSMDSGQGYNDENGAYDRRHTRRESPGLRERYGSGNTTARPREQRKERSLSPYSKRLALTQAMNM</sequence>
<dbReference type="AlphaFoldDB" id="A0A072Q011"/>
<dbReference type="EMBL" id="AMGV01000002">
    <property type="protein sequence ID" value="KEF61230.1"/>
    <property type="molecule type" value="Genomic_DNA"/>
</dbReference>
<accession>A0A072Q011</accession>
<dbReference type="Pfam" id="PF13917">
    <property type="entry name" value="zf-CCHC_3"/>
    <property type="match status" value="1"/>
</dbReference>
<organism evidence="2 3">
    <name type="scientific">Exophiala aquamarina CBS 119918</name>
    <dbReference type="NCBI Taxonomy" id="1182545"/>
    <lineage>
        <taxon>Eukaryota</taxon>
        <taxon>Fungi</taxon>
        <taxon>Dikarya</taxon>
        <taxon>Ascomycota</taxon>
        <taxon>Pezizomycotina</taxon>
        <taxon>Eurotiomycetes</taxon>
        <taxon>Chaetothyriomycetidae</taxon>
        <taxon>Chaetothyriales</taxon>
        <taxon>Herpotrichiellaceae</taxon>
        <taxon>Exophiala</taxon>
    </lineage>
</organism>
<dbReference type="RefSeq" id="XP_013263820.1">
    <property type="nucleotide sequence ID" value="XM_013408366.1"/>
</dbReference>
<gene>
    <name evidence="2" type="ORF">A1O9_02795</name>
</gene>
<dbReference type="Proteomes" id="UP000027920">
    <property type="component" value="Unassembled WGS sequence"/>
</dbReference>
<evidence type="ECO:0000313" key="2">
    <source>
        <dbReference type="EMBL" id="KEF61230.1"/>
    </source>
</evidence>
<dbReference type="VEuPathDB" id="FungiDB:A1O9_02795"/>
<evidence type="ECO:0000313" key="3">
    <source>
        <dbReference type="Proteomes" id="UP000027920"/>
    </source>
</evidence>
<evidence type="ECO:0000256" key="1">
    <source>
        <dbReference type="SAM" id="MobiDB-lite"/>
    </source>
</evidence>
<dbReference type="HOGENOM" id="CLU_062858_0_0_1"/>
<feature type="compositionally biased region" description="Basic and acidic residues" evidence="1">
    <location>
        <begin position="251"/>
        <end position="268"/>
    </location>
</feature>
<reference evidence="2 3" key="1">
    <citation type="submission" date="2013-03" db="EMBL/GenBank/DDBJ databases">
        <title>The Genome Sequence of Exophiala aquamarina CBS 119918.</title>
        <authorList>
            <consortium name="The Broad Institute Genomics Platform"/>
            <person name="Cuomo C."/>
            <person name="de Hoog S."/>
            <person name="Gorbushina A."/>
            <person name="Walker B."/>
            <person name="Young S.K."/>
            <person name="Zeng Q."/>
            <person name="Gargeya S."/>
            <person name="Fitzgerald M."/>
            <person name="Haas B."/>
            <person name="Abouelleil A."/>
            <person name="Allen A.W."/>
            <person name="Alvarado L."/>
            <person name="Arachchi H.M."/>
            <person name="Berlin A.M."/>
            <person name="Chapman S.B."/>
            <person name="Gainer-Dewar J."/>
            <person name="Goldberg J."/>
            <person name="Griggs A."/>
            <person name="Gujja S."/>
            <person name="Hansen M."/>
            <person name="Howarth C."/>
            <person name="Imamovic A."/>
            <person name="Ireland A."/>
            <person name="Larimer J."/>
            <person name="McCowan C."/>
            <person name="Murphy C."/>
            <person name="Pearson M."/>
            <person name="Poon T.W."/>
            <person name="Priest M."/>
            <person name="Roberts A."/>
            <person name="Saif S."/>
            <person name="Shea T."/>
            <person name="Sisk P."/>
            <person name="Sykes S."/>
            <person name="Wortman J."/>
            <person name="Nusbaum C."/>
            <person name="Birren B."/>
        </authorList>
    </citation>
    <scope>NUCLEOTIDE SEQUENCE [LARGE SCALE GENOMIC DNA]</scope>
    <source>
        <strain evidence="2 3">CBS 119918</strain>
    </source>
</reference>
<feature type="region of interest" description="Disordered" evidence="1">
    <location>
        <begin position="89"/>
        <end position="301"/>
    </location>
</feature>
<dbReference type="GeneID" id="25277736"/>
<feature type="compositionally biased region" description="Basic residues" evidence="1">
    <location>
        <begin position="184"/>
        <end position="201"/>
    </location>
</feature>
<proteinExistence type="predicted"/>
<protein>
    <submittedName>
        <fullName evidence="2">Uncharacterized protein</fullName>
    </submittedName>
</protein>
<name>A0A072Q011_9EURO</name>
<feature type="compositionally biased region" description="Basic and acidic residues" evidence="1">
    <location>
        <begin position="276"/>
        <end position="285"/>
    </location>
</feature>
<keyword evidence="3" id="KW-1185">Reference proteome</keyword>
<feature type="compositionally biased region" description="Low complexity" evidence="1">
    <location>
        <begin position="113"/>
        <end position="134"/>
    </location>
</feature>
<dbReference type="OrthoDB" id="4121213at2759"/>
<feature type="compositionally biased region" description="Polar residues" evidence="1">
    <location>
        <begin position="149"/>
        <end position="165"/>
    </location>
</feature>
<comment type="caution">
    <text evidence="2">The sequence shown here is derived from an EMBL/GenBank/DDBJ whole genome shotgun (WGS) entry which is preliminary data.</text>
</comment>